<reference evidence="1" key="1">
    <citation type="submission" date="2019-08" db="EMBL/GenBank/DDBJ databases">
        <authorList>
            <person name="Kucharzyk K."/>
            <person name="Murdoch R.W."/>
            <person name="Higgins S."/>
            <person name="Loffler F."/>
        </authorList>
    </citation>
    <scope>NUCLEOTIDE SEQUENCE</scope>
</reference>
<dbReference type="EMBL" id="VSSQ01081517">
    <property type="protein sequence ID" value="MPN30414.1"/>
    <property type="molecule type" value="Genomic_DNA"/>
</dbReference>
<protein>
    <recommendedName>
        <fullName evidence="2">Outer membrane protein beta-barrel domain-containing protein</fullName>
    </recommendedName>
</protein>
<proteinExistence type="predicted"/>
<comment type="caution">
    <text evidence="1">The sequence shown here is derived from an EMBL/GenBank/DDBJ whole genome shotgun (WGS) entry which is preliminary data.</text>
</comment>
<evidence type="ECO:0008006" key="2">
    <source>
        <dbReference type="Google" id="ProtNLM"/>
    </source>
</evidence>
<gene>
    <name evidence="1" type="ORF">SDC9_177885</name>
</gene>
<dbReference type="InterPro" id="IPR011250">
    <property type="entry name" value="OMP/PagP_B-barrel"/>
</dbReference>
<dbReference type="AlphaFoldDB" id="A0A645H248"/>
<evidence type="ECO:0000313" key="1">
    <source>
        <dbReference type="EMBL" id="MPN30414.1"/>
    </source>
</evidence>
<organism evidence="1">
    <name type="scientific">bioreactor metagenome</name>
    <dbReference type="NCBI Taxonomy" id="1076179"/>
    <lineage>
        <taxon>unclassified sequences</taxon>
        <taxon>metagenomes</taxon>
        <taxon>ecological metagenomes</taxon>
    </lineage>
</organism>
<dbReference type="SUPFAM" id="SSF56925">
    <property type="entry name" value="OMPA-like"/>
    <property type="match status" value="1"/>
</dbReference>
<name>A0A645H248_9ZZZZ</name>
<sequence length="166" mass="18672">MKWLAISLQAGPDFRSYDNAVEASVKDNNQLKYYAEGSVTADLTSKDAINFKYKQWQWVSSTGKIPYFDSTFDLTYRHRFNKQFSSELGVRMLSSDYTAGSRPSANRVDNLYGVAASVNYAINANLALNLGYNFDMGRNAQDGLGAIEKYREFDRHVVGVSATVKF</sequence>
<accession>A0A645H248</accession>